<gene>
    <name evidence="1" type="ORF">KR76_11755</name>
</gene>
<organism evidence="1 2">
    <name type="scientific">Nocardioides simplex</name>
    <name type="common">Arthrobacter simplex</name>
    <dbReference type="NCBI Taxonomy" id="2045"/>
    <lineage>
        <taxon>Bacteria</taxon>
        <taxon>Bacillati</taxon>
        <taxon>Actinomycetota</taxon>
        <taxon>Actinomycetes</taxon>
        <taxon>Propionibacteriales</taxon>
        <taxon>Nocardioidaceae</taxon>
        <taxon>Pimelobacter</taxon>
    </lineage>
</organism>
<dbReference type="Proteomes" id="UP000030300">
    <property type="component" value="Chromosome"/>
</dbReference>
<sequence length="82" mass="8974">MRTLRLRSEPSIVLLVVDLLVLWLALGGVRDDGAPPWTRLACLAVVVLAVALAVHSLALLLRRLVRAGRVHQDGTAPHRGRR</sequence>
<name>A0A0A1DIP3_NOCSI</name>
<evidence type="ECO:0000313" key="1">
    <source>
        <dbReference type="EMBL" id="AIY17261.1"/>
    </source>
</evidence>
<accession>A0A0A1DIP3</accession>
<dbReference type="STRING" id="2045.KR76_11755"/>
<dbReference type="RefSeq" id="WP_038678472.1">
    <property type="nucleotide sequence ID" value="NZ_BJMC01000008.1"/>
</dbReference>
<reference evidence="1 2" key="1">
    <citation type="journal article" date="2015" name="Genome Announc.">
        <title>Complete Genome Sequence of Steroid-Transforming Nocardioides simplex VKM Ac-2033D.</title>
        <authorList>
            <person name="Shtratnikova V.Y."/>
            <person name="Schelkunov M.I."/>
            <person name="Pekov Y.A."/>
            <person name="Fokina V.V."/>
            <person name="Logacheva M.D."/>
            <person name="Sokolov S.L."/>
            <person name="Bragin E.Y."/>
            <person name="Ashapkin V.V."/>
            <person name="Donova M.V."/>
        </authorList>
    </citation>
    <scope>NUCLEOTIDE SEQUENCE [LARGE SCALE GENOMIC DNA]</scope>
    <source>
        <strain evidence="1 2">VKM Ac-2033D</strain>
    </source>
</reference>
<dbReference type="HOGENOM" id="CLU_2554881_0_0_11"/>
<dbReference type="AlphaFoldDB" id="A0A0A1DIP3"/>
<dbReference type="EMBL" id="CP009896">
    <property type="protein sequence ID" value="AIY17261.1"/>
    <property type="molecule type" value="Genomic_DNA"/>
</dbReference>
<dbReference type="KEGG" id="psim:KR76_11755"/>
<keyword evidence="2" id="KW-1185">Reference proteome</keyword>
<protein>
    <submittedName>
        <fullName evidence="1">Uncharacterized protein</fullName>
    </submittedName>
</protein>
<proteinExistence type="predicted"/>
<evidence type="ECO:0000313" key="2">
    <source>
        <dbReference type="Proteomes" id="UP000030300"/>
    </source>
</evidence>
<dbReference type="GeneID" id="96609557"/>